<accession>A0A7L3D4N6</accession>
<dbReference type="SUPFAM" id="SSF50729">
    <property type="entry name" value="PH domain-like"/>
    <property type="match status" value="1"/>
</dbReference>
<feature type="region of interest" description="Disordered" evidence="2">
    <location>
        <begin position="362"/>
        <end position="389"/>
    </location>
</feature>
<reference evidence="4 5" key="1">
    <citation type="submission" date="2019-09" db="EMBL/GenBank/DDBJ databases">
        <title>Bird 10,000 Genomes (B10K) Project - Family phase.</title>
        <authorList>
            <person name="Zhang G."/>
        </authorList>
    </citation>
    <scope>NUCLEOTIDE SEQUENCE [LARGE SCALE GENOMIC DNA]</scope>
    <source>
        <strain evidence="4">B10K-DU-012-14</strain>
        <tissue evidence="4">Blood</tissue>
    </source>
</reference>
<feature type="domain" description="PH" evidence="3">
    <location>
        <begin position="1"/>
        <end position="85"/>
    </location>
</feature>
<feature type="region of interest" description="Disordered" evidence="2">
    <location>
        <begin position="955"/>
        <end position="998"/>
    </location>
</feature>
<dbReference type="InterPro" id="IPR001849">
    <property type="entry name" value="PH_domain"/>
</dbReference>
<evidence type="ECO:0000313" key="4">
    <source>
        <dbReference type="EMBL" id="NXT51062.1"/>
    </source>
</evidence>
<organism evidence="4 5">
    <name type="scientific">Pluvianellus socialis</name>
    <name type="common">Magellanic plover</name>
    <dbReference type="NCBI Taxonomy" id="227228"/>
    <lineage>
        <taxon>Eukaryota</taxon>
        <taxon>Metazoa</taxon>
        <taxon>Chordata</taxon>
        <taxon>Craniata</taxon>
        <taxon>Vertebrata</taxon>
        <taxon>Euteleostomi</taxon>
        <taxon>Archelosauria</taxon>
        <taxon>Archosauria</taxon>
        <taxon>Dinosauria</taxon>
        <taxon>Saurischia</taxon>
        <taxon>Theropoda</taxon>
        <taxon>Coelurosauria</taxon>
        <taxon>Aves</taxon>
        <taxon>Neognathae</taxon>
        <taxon>Neoaves</taxon>
        <taxon>Charadriiformes</taxon>
        <taxon>Charadriidae</taxon>
        <taxon>Pluvianellus</taxon>
    </lineage>
</organism>
<feature type="compositionally biased region" description="Basic and acidic residues" evidence="2">
    <location>
        <begin position="764"/>
        <end position="776"/>
    </location>
</feature>
<dbReference type="Proteomes" id="UP000519225">
    <property type="component" value="Unassembled WGS sequence"/>
</dbReference>
<evidence type="ECO:0000313" key="5">
    <source>
        <dbReference type="Proteomes" id="UP000519225"/>
    </source>
</evidence>
<dbReference type="InterPro" id="IPR057971">
    <property type="entry name" value="PKHA4-7_TBCA"/>
</dbReference>
<feature type="non-terminal residue" evidence="4">
    <location>
        <position position="1"/>
    </location>
</feature>
<dbReference type="Pfam" id="PF25541">
    <property type="entry name" value="TBCA_PH"/>
    <property type="match status" value="1"/>
</dbReference>
<dbReference type="EMBL" id="VZTS01012539">
    <property type="protein sequence ID" value="NXT51062.1"/>
    <property type="molecule type" value="Genomic_DNA"/>
</dbReference>
<evidence type="ECO:0000256" key="2">
    <source>
        <dbReference type="SAM" id="MobiDB-lite"/>
    </source>
</evidence>
<dbReference type="PANTHER" id="PTHR12752">
    <property type="entry name" value="PHOSPHOINOSITOL 3-PHOSPHATE-BINDING PROTEIN"/>
    <property type="match status" value="1"/>
</dbReference>
<feature type="compositionally biased region" description="Polar residues" evidence="2">
    <location>
        <begin position="190"/>
        <end position="201"/>
    </location>
</feature>
<feature type="non-terminal residue" evidence="4">
    <location>
        <position position="998"/>
    </location>
</feature>
<dbReference type="PROSITE" id="PS50003">
    <property type="entry name" value="PH_DOMAIN"/>
    <property type="match status" value="1"/>
</dbReference>
<keyword evidence="1" id="KW-0175">Coiled coil</keyword>
<proteinExistence type="predicted"/>
<protein>
    <submittedName>
        <fullName evidence="4">PKHA6 protein</fullName>
    </submittedName>
</protein>
<feature type="compositionally biased region" description="Polar residues" evidence="2">
    <location>
        <begin position="231"/>
        <end position="243"/>
    </location>
</feature>
<evidence type="ECO:0000256" key="1">
    <source>
        <dbReference type="SAM" id="Coils"/>
    </source>
</evidence>
<feature type="compositionally biased region" description="Low complexity" evidence="2">
    <location>
        <begin position="369"/>
        <end position="379"/>
    </location>
</feature>
<feature type="compositionally biased region" description="Pro residues" evidence="2">
    <location>
        <begin position="966"/>
        <end position="980"/>
    </location>
</feature>
<keyword evidence="5" id="KW-1185">Reference proteome</keyword>
<dbReference type="AlphaFoldDB" id="A0A7L3D4N6"/>
<dbReference type="PANTHER" id="PTHR12752:SF5">
    <property type="entry name" value="PLECKSTRIN HOMOLOGY DOMAIN-CONTAINING FAMILY A MEMBER 6"/>
    <property type="match status" value="1"/>
</dbReference>
<dbReference type="Gene3D" id="2.30.29.30">
    <property type="entry name" value="Pleckstrin-homology domain (PH domain)/Phosphotyrosine-binding domain (PTB)"/>
    <property type="match status" value="1"/>
</dbReference>
<feature type="region of interest" description="Disordered" evidence="2">
    <location>
        <begin position="612"/>
        <end position="816"/>
    </location>
</feature>
<dbReference type="InterPro" id="IPR011993">
    <property type="entry name" value="PH-like_dom_sf"/>
</dbReference>
<feature type="compositionally biased region" description="Polar residues" evidence="2">
    <location>
        <begin position="793"/>
        <end position="802"/>
    </location>
</feature>
<feature type="compositionally biased region" description="Basic and acidic residues" evidence="2">
    <location>
        <begin position="115"/>
        <end position="154"/>
    </location>
</feature>
<name>A0A7L3D4N6_PLUSO</name>
<feature type="coiled-coil region" evidence="1">
    <location>
        <begin position="493"/>
        <end position="579"/>
    </location>
</feature>
<feature type="compositionally biased region" description="Basic residues" evidence="2">
    <location>
        <begin position="105"/>
        <end position="114"/>
    </location>
</feature>
<gene>
    <name evidence="4" type="primary">Plekha6</name>
    <name evidence="4" type="ORF">PLUSOC_R02741</name>
</gene>
<feature type="region of interest" description="Disordered" evidence="2">
    <location>
        <begin position="89"/>
        <end position="257"/>
    </location>
</feature>
<feature type="compositionally biased region" description="Basic residues" evidence="2">
    <location>
        <begin position="777"/>
        <end position="791"/>
    </location>
</feature>
<evidence type="ECO:0000259" key="3">
    <source>
        <dbReference type="PROSITE" id="PS50003"/>
    </source>
</evidence>
<feature type="compositionally biased region" description="Low complexity" evidence="2">
    <location>
        <begin position="637"/>
        <end position="660"/>
    </location>
</feature>
<comment type="caution">
    <text evidence="4">The sequence shown here is derived from an EMBL/GenBank/DDBJ whole genome shotgun (WGS) entry which is preliminary data.</text>
</comment>
<sequence>DEKEESILGSIPLLSFRVAAVQPSDNISRKHTFKVTVCWVEEMPASNEQSLSPQAEHAGIRTYFFSAENTEEQESWIQAMGEAARVQIPPTQRHEKPDSENIPPSKHHHHHRNATHREHPKADPDAKTRGEGDGRGSEKIERKSERTESKKEPLAKANGIAGQEMPSEPGSPYPEAPRVPASMERPPQPNGWTYSSPSRPGSTAYPPPDGESVAQRRSYAPRTNPEKIAQRKSSMTQLQQWVNSRRGAVPPEELRSPTRFYPMSRRVPDYYSPYSPQYPEDYQYYPPAVRPDSICSMPAYERVSPPWALEDKRHSFRNGGTYQLRDWKEHPGFGRQDVPLWMPGPGRQPTYLDEVDAASGSLRRMSLQPRSRSVPRSPSQGSYSRARVYSPVRSPSARFERLPPRGEEIYADPATFMMRRSISSPKYDYLGDRRPVPAGMYPYHYPASPTVHDKMVRVTPFPEAYRETLHAYKISEQDTDKLLGKLCEQNKVLREQERLVQQLRAEKESLESALMGTHQELEMFGSQPAYPEKLLHKKESLQNQLINIRVELSQASTALANSTAEYETLESEVSALHDDLWEQLNLDIQNEVLNRQIQKEIWRIQDVMEGLRKNNPSRGTDTAKHRVAIGPSGTYNSNSPASPLSSASLTSPLSPFSLISGSQGSPTKPGPSEPKLSFEQSKKEAQRPAPPGPSAEGLPPSRQEQDAEKQAALNKVGIVPPRTKSSAEEEVVPAAGVPRRSTGGMANGLSSRERPKSAVFANETKVKMSVEEQIDRMKRHQSGSMKEKRRSLQLPSSQQPETPGTKAPTSYKVVRRHRSIHEVDISDLEAALRSDDPGKVYETPQEEIARLRKMELEPQHYDVDINKELSTPDKVLIPERYVELEPDTPLSPEEMKEKQKKVERIKTLIAKSSLQNVIPLGEGEVDAPQDPETQLQEQEKRIEISCALAAEASRRGRMLSAQCATPSPPTSPASPTPPTNPLSSETSRAADNSHFMRV</sequence>